<keyword evidence="5 8" id="KW-1133">Transmembrane helix</keyword>
<evidence type="ECO:0000256" key="6">
    <source>
        <dbReference type="ARBA" id="ARBA00023136"/>
    </source>
</evidence>
<dbReference type="RefSeq" id="WP_168100421.1">
    <property type="nucleotide sequence ID" value="NZ_JAATEN010000003.1"/>
</dbReference>
<keyword evidence="6 8" id="KW-0472">Membrane</keyword>
<dbReference type="PANTHER" id="PTHR33406:SF11">
    <property type="entry name" value="MEMBRANE PROTEIN SCO6666-RELATED"/>
    <property type="match status" value="1"/>
</dbReference>
<dbReference type="Pfam" id="PF03176">
    <property type="entry name" value="MMPL"/>
    <property type="match status" value="2"/>
</dbReference>
<dbReference type="InterPro" id="IPR050545">
    <property type="entry name" value="Mycobact_MmpL"/>
</dbReference>
<feature type="transmembrane region" description="Helical" evidence="8">
    <location>
        <begin position="206"/>
        <end position="224"/>
    </location>
</feature>
<feature type="transmembrane region" description="Helical" evidence="8">
    <location>
        <begin position="577"/>
        <end position="599"/>
    </location>
</feature>
<dbReference type="Gene3D" id="1.20.1640.10">
    <property type="entry name" value="Multidrug efflux transporter AcrB transmembrane domain"/>
    <property type="match status" value="2"/>
</dbReference>
<feature type="compositionally biased region" description="Low complexity" evidence="7">
    <location>
        <begin position="351"/>
        <end position="369"/>
    </location>
</feature>
<feature type="transmembrane region" description="Helical" evidence="8">
    <location>
        <begin position="307"/>
        <end position="330"/>
    </location>
</feature>
<feature type="transmembrane region" description="Helical" evidence="8">
    <location>
        <begin position="179"/>
        <end position="199"/>
    </location>
</feature>
<name>A0ABX1BQ31_9ACTN</name>
<evidence type="ECO:0000256" key="1">
    <source>
        <dbReference type="ARBA" id="ARBA00004651"/>
    </source>
</evidence>
<evidence type="ECO:0000259" key="9">
    <source>
        <dbReference type="PROSITE" id="PS50156"/>
    </source>
</evidence>
<evidence type="ECO:0000313" key="10">
    <source>
        <dbReference type="EMBL" id="NJP99790.1"/>
    </source>
</evidence>
<comment type="similarity">
    <text evidence="2">Belongs to the resistance-nodulation-cell division (RND) (TC 2.A.6) family. MmpL subfamily.</text>
</comment>
<feature type="transmembrane region" description="Helical" evidence="8">
    <location>
        <begin position="611"/>
        <end position="630"/>
    </location>
</feature>
<protein>
    <submittedName>
        <fullName evidence="10">MMPL family transporter</fullName>
    </submittedName>
</protein>
<feature type="transmembrane region" description="Helical" evidence="8">
    <location>
        <begin position="547"/>
        <end position="570"/>
    </location>
</feature>
<dbReference type="SUPFAM" id="SSF82866">
    <property type="entry name" value="Multidrug efflux transporter AcrB transmembrane domain"/>
    <property type="match status" value="2"/>
</dbReference>
<keyword evidence="11" id="KW-1185">Reference proteome</keyword>
<dbReference type="EMBL" id="JAATEN010000003">
    <property type="protein sequence ID" value="NJP99790.1"/>
    <property type="molecule type" value="Genomic_DNA"/>
</dbReference>
<dbReference type="PROSITE" id="PS50156">
    <property type="entry name" value="SSD"/>
    <property type="match status" value="1"/>
</dbReference>
<feature type="transmembrane region" description="Helical" evidence="8">
    <location>
        <begin position="391"/>
        <end position="409"/>
    </location>
</feature>
<evidence type="ECO:0000256" key="7">
    <source>
        <dbReference type="SAM" id="MobiDB-lite"/>
    </source>
</evidence>
<evidence type="ECO:0000313" key="11">
    <source>
        <dbReference type="Proteomes" id="UP000695264"/>
    </source>
</evidence>
<feature type="compositionally biased region" description="Gly residues" evidence="7">
    <location>
        <begin position="767"/>
        <end position="783"/>
    </location>
</feature>
<feature type="transmembrane region" description="Helical" evidence="8">
    <location>
        <begin position="659"/>
        <end position="678"/>
    </location>
</feature>
<sequence>MATFLYRIGRFAFRRRGLTALIWAVLLAGVGFAAASAPAPAGNSFSIPGTEAQRAFDVMEERFPGSAADGATARVVFRAPDGEKITDPANRDAVRAVVTELRSGEQVADAPDPFKTKAVSRDGTTAYSQVGYDVTGFELTEESRQELLDAAEAGRDSGLTVETGGDALQAIPSTGTGEVVGVAVSAIVLLITFGSLIAAGMPLVTALIGVGVGVGTITALGSVLDLSSTTSILATMIGLAVGIDYALFIVSRHRAELAEGREPEDAAGRAVGTAGSAVVFAGLTVVIALAGLSVVNIPMLTTMGLAAAGTVVVAVLVALTLIPALLGFAGRRVLGRKARKGGKAGKGAAEGAGAAAVTSGEPAGAAAGHAPERDKPNLGTRWARAVLRRPVVALLAGVLGLGVLALPAADLSLGLPDDGSQPTSTTQRKAYDLLADSFGPGFNGPLVGVVDAEGSDDPQAAAKRVTDRVAELDGVATVTPAQFNKAGDTALFTVIPATAPTSAETEDLVADIRAEATDLADATGAQTLVTGSTAMNIDVSQKLDDALLPYLALVVGLAFVLLTVVFRSLLVPLKAALGFLLSVVAALGAVVAVFQWGWLGGLFGVEETGPVMSMMPIFLVGVVFGLAMDYEVFLVTRMREAYVHGESPREAVVTGFRHGARVVTAAAIIMISVFAGFIGSSDSMVKMIGFGLAIAVLFDAFVVRMTLVPAVLGLLSKAAWWLPRGLDRILPDVDVEGEKLHRALAGSGTDGAGENGGSAGTANGTGTADGDGPAGGTTAGGIAGDAPTGPRTGEPVSGADRVR</sequence>
<dbReference type="InterPro" id="IPR000731">
    <property type="entry name" value="SSD"/>
</dbReference>
<evidence type="ECO:0000256" key="8">
    <source>
        <dbReference type="SAM" id="Phobius"/>
    </source>
</evidence>
<comment type="subcellular location">
    <subcellularLocation>
        <location evidence="1">Cell membrane</location>
        <topology evidence="1">Multi-pass membrane protein</topology>
    </subcellularLocation>
</comment>
<proteinExistence type="inferred from homology"/>
<evidence type="ECO:0000256" key="4">
    <source>
        <dbReference type="ARBA" id="ARBA00022692"/>
    </source>
</evidence>
<evidence type="ECO:0000256" key="3">
    <source>
        <dbReference type="ARBA" id="ARBA00022475"/>
    </source>
</evidence>
<feature type="region of interest" description="Disordered" evidence="7">
    <location>
        <begin position="340"/>
        <end position="376"/>
    </location>
</feature>
<feature type="region of interest" description="Disordered" evidence="7">
    <location>
        <begin position="745"/>
        <end position="803"/>
    </location>
</feature>
<evidence type="ECO:0000256" key="2">
    <source>
        <dbReference type="ARBA" id="ARBA00010157"/>
    </source>
</evidence>
<dbReference type="InterPro" id="IPR004869">
    <property type="entry name" value="MMPL_dom"/>
</dbReference>
<feature type="domain" description="SSD" evidence="9">
    <location>
        <begin position="203"/>
        <end position="328"/>
    </location>
</feature>
<keyword evidence="3" id="KW-1003">Cell membrane</keyword>
<dbReference type="PANTHER" id="PTHR33406">
    <property type="entry name" value="MEMBRANE PROTEIN MJ1562-RELATED"/>
    <property type="match status" value="1"/>
</dbReference>
<feature type="transmembrane region" description="Helical" evidence="8">
    <location>
        <begin position="690"/>
        <end position="715"/>
    </location>
</feature>
<evidence type="ECO:0000256" key="5">
    <source>
        <dbReference type="ARBA" id="ARBA00022989"/>
    </source>
</evidence>
<reference evidence="10 11" key="1">
    <citation type="submission" date="2020-03" db="EMBL/GenBank/DDBJ databases">
        <title>WGS of actinomycetes isolated from Thailand.</title>
        <authorList>
            <person name="Thawai C."/>
        </authorList>
    </citation>
    <scope>NUCLEOTIDE SEQUENCE [LARGE SCALE GENOMIC DNA]</scope>
    <source>
        <strain evidence="10 11">PLAI 1-29</strain>
    </source>
</reference>
<gene>
    <name evidence="10" type="ORF">HCK00_04340</name>
</gene>
<accession>A0ABX1BQ31</accession>
<organism evidence="10 11">
    <name type="scientific">Streptomyces zingiberis</name>
    <dbReference type="NCBI Taxonomy" id="2053010"/>
    <lineage>
        <taxon>Bacteria</taxon>
        <taxon>Bacillati</taxon>
        <taxon>Actinomycetota</taxon>
        <taxon>Actinomycetes</taxon>
        <taxon>Kitasatosporales</taxon>
        <taxon>Streptomycetaceae</taxon>
        <taxon>Streptomyces</taxon>
    </lineage>
</organism>
<feature type="compositionally biased region" description="Gly residues" evidence="7">
    <location>
        <begin position="748"/>
        <end position="759"/>
    </location>
</feature>
<feature type="transmembrane region" description="Helical" evidence="8">
    <location>
        <begin position="271"/>
        <end position="295"/>
    </location>
</feature>
<feature type="transmembrane region" description="Helical" evidence="8">
    <location>
        <begin position="230"/>
        <end position="250"/>
    </location>
</feature>
<keyword evidence="4 8" id="KW-0812">Transmembrane</keyword>
<dbReference type="Proteomes" id="UP000695264">
    <property type="component" value="Unassembled WGS sequence"/>
</dbReference>
<comment type="caution">
    <text evidence="10">The sequence shown here is derived from an EMBL/GenBank/DDBJ whole genome shotgun (WGS) entry which is preliminary data.</text>
</comment>